<evidence type="ECO:0000313" key="3">
    <source>
        <dbReference type="Proteomes" id="UP001595907"/>
    </source>
</evidence>
<feature type="signal peptide" evidence="1">
    <location>
        <begin position="1"/>
        <end position="21"/>
    </location>
</feature>
<proteinExistence type="predicted"/>
<protein>
    <submittedName>
        <fullName evidence="2">Uncharacterized protein</fullName>
    </submittedName>
</protein>
<dbReference type="RefSeq" id="WP_379707479.1">
    <property type="nucleotide sequence ID" value="NZ_JBHSCZ010000001.1"/>
</dbReference>
<name>A0ABV8QQU6_9BACT</name>
<evidence type="ECO:0000313" key="2">
    <source>
        <dbReference type="EMBL" id="MFC4262117.1"/>
    </source>
</evidence>
<sequence>MKKIVSLLAVVIASITGFAQTATVSPANFTAEDQITITFDLNGVQLGNNGEDVYIWGFVPGCCGSPLNDQGGFGFGNSNPLAKCTALGGKKYSFTLTPTQYMNKTAAEIGAQFGCLAKNQNGSRQTQDFVFAVDPLTFTPSVFRPFPSKFTQDDVVTFYLDKNLLDPSKTALKAATEVYVFTDIDYVRPNGTTGYFQVSQYCEPLNTSDGNYYPGQTTTADNPALKAKDFGNGLFGWTIVPSKFFRIGDTGSPLFPPAGSRITRIKVHFRTRLSPYCPFTSGDSGSLGDNFGFPVTQ</sequence>
<feature type="chain" id="PRO_5045141439" evidence="1">
    <location>
        <begin position="22"/>
        <end position="297"/>
    </location>
</feature>
<dbReference type="EMBL" id="JBHSCZ010000001">
    <property type="protein sequence ID" value="MFC4262117.1"/>
    <property type="molecule type" value="Genomic_DNA"/>
</dbReference>
<evidence type="ECO:0000256" key="1">
    <source>
        <dbReference type="SAM" id="SignalP"/>
    </source>
</evidence>
<keyword evidence="1" id="KW-0732">Signal</keyword>
<accession>A0ABV8QQU6</accession>
<organism evidence="2 3">
    <name type="scientific">Ferruginibacter yonginensis</name>
    <dbReference type="NCBI Taxonomy" id="1310416"/>
    <lineage>
        <taxon>Bacteria</taxon>
        <taxon>Pseudomonadati</taxon>
        <taxon>Bacteroidota</taxon>
        <taxon>Chitinophagia</taxon>
        <taxon>Chitinophagales</taxon>
        <taxon>Chitinophagaceae</taxon>
        <taxon>Ferruginibacter</taxon>
    </lineage>
</organism>
<gene>
    <name evidence="2" type="ORF">ACFOWM_04475</name>
</gene>
<dbReference type="Proteomes" id="UP001595907">
    <property type="component" value="Unassembled WGS sequence"/>
</dbReference>
<reference evidence="3" key="1">
    <citation type="journal article" date="2019" name="Int. J. Syst. Evol. Microbiol.">
        <title>The Global Catalogue of Microorganisms (GCM) 10K type strain sequencing project: providing services to taxonomists for standard genome sequencing and annotation.</title>
        <authorList>
            <consortium name="The Broad Institute Genomics Platform"/>
            <consortium name="The Broad Institute Genome Sequencing Center for Infectious Disease"/>
            <person name="Wu L."/>
            <person name="Ma J."/>
        </authorList>
    </citation>
    <scope>NUCLEOTIDE SEQUENCE [LARGE SCALE GENOMIC DNA]</scope>
    <source>
        <strain evidence="3">CECT 8289</strain>
    </source>
</reference>
<keyword evidence="3" id="KW-1185">Reference proteome</keyword>
<comment type="caution">
    <text evidence="2">The sequence shown here is derived from an EMBL/GenBank/DDBJ whole genome shotgun (WGS) entry which is preliminary data.</text>
</comment>